<dbReference type="OrthoDB" id="9789677at2"/>
<dbReference type="GO" id="GO:0012505">
    <property type="term" value="C:endomembrane system"/>
    <property type="evidence" value="ECO:0007669"/>
    <property type="project" value="UniProtKB-SubCell"/>
</dbReference>
<keyword evidence="2 5" id="KW-0812">Transmembrane</keyword>
<dbReference type="RefSeq" id="WP_148353823.1">
    <property type="nucleotide sequence ID" value="NZ_JBHSBF010000018.1"/>
</dbReference>
<dbReference type="PANTHER" id="PTHR31851">
    <property type="entry name" value="FE(2+)/MN(2+) TRANSPORTER PCL1"/>
    <property type="match status" value="1"/>
</dbReference>
<proteinExistence type="predicted"/>
<feature type="transmembrane region" description="Helical" evidence="5">
    <location>
        <begin position="227"/>
        <end position="244"/>
    </location>
</feature>
<dbReference type="AlphaFoldDB" id="A0A5D0TVM5"/>
<keyword evidence="4 5" id="KW-0472">Membrane</keyword>
<evidence type="ECO:0000256" key="1">
    <source>
        <dbReference type="ARBA" id="ARBA00004127"/>
    </source>
</evidence>
<evidence type="ECO:0000313" key="7">
    <source>
        <dbReference type="Proteomes" id="UP000322634"/>
    </source>
</evidence>
<evidence type="ECO:0000256" key="4">
    <source>
        <dbReference type="ARBA" id="ARBA00023136"/>
    </source>
</evidence>
<dbReference type="GO" id="GO:0030026">
    <property type="term" value="P:intracellular manganese ion homeostasis"/>
    <property type="evidence" value="ECO:0007669"/>
    <property type="project" value="InterPro"/>
</dbReference>
<evidence type="ECO:0000313" key="6">
    <source>
        <dbReference type="EMBL" id="TYC09773.1"/>
    </source>
</evidence>
<dbReference type="Pfam" id="PF01988">
    <property type="entry name" value="VIT1"/>
    <property type="match status" value="1"/>
</dbReference>
<comment type="subcellular location">
    <subcellularLocation>
        <location evidence="1">Endomembrane system</location>
        <topology evidence="1">Multi-pass membrane protein</topology>
    </subcellularLocation>
</comment>
<gene>
    <name evidence="6" type="ORF">FXF65_32110</name>
</gene>
<evidence type="ECO:0008006" key="8">
    <source>
        <dbReference type="Google" id="ProtNLM"/>
    </source>
</evidence>
<comment type="caution">
    <text evidence="6">The sequence shown here is derived from an EMBL/GenBank/DDBJ whole genome shotgun (WGS) entry which is preliminary data.</text>
</comment>
<name>A0A5D0TVM5_9ACTN</name>
<reference evidence="6 7" key="1">
    <citation type="submission" date="2019-08" db="EMBL/GenBank/DDBJ databases">
        <title>Actinomadura sp. nov. CYP1-5 isolated from mountain soil.</title>
        <authorList>
            <person name="Songsumanus A."/>
            <person name="Kuncharoen N."/>
            <person name="Kudo T."/>
            <person name="Yuki M."/>
            <person name="Igarashi Y."/>
            <person name="Tanasupawat S."/>
        </authorList>
    </citation>
    <scope>NUCLEOTIDE SEQUENCE [LARGE SCALE GENOMIC DNA]</scope>
    <source>
        <strain evidence="6 7">GKU157</strain>
    </source>
</reference>
<accession>A0A5D0TVM5</accession>
<keyword evidence="7" id="KW-1185">Reference proteome</keyword>
<evidence type="ECO:0000256" key="2">
    <source>
        <dbReference type="ARBA" id="ARBA00022692"/>
    </source>
</evidence>
<keyword evidence="3 5" id="KW-1133">Transmembrane helix</keyword>
<dbReference type="InterPro" id="IPR008217">
    <property type="entry name" value="Ccc1_fam"/>
</dbReference>
<protein>
    <recommendedName>
        <fullName evidence="8">VIT family protein</fullName>
    </recommendedName>
</protein>
<sequence>MGKGHGGHGDAETDAATTTLSRRAAQVQQGGARAAVLGVNDGLVSVLCIILGVAGAGSGQTAARLAGVAGMVAGAVSMAAGEWISVTAQVELFKGVLGDLRRIVRDHPGVVIGKLEEMLQDTGLPSDMSRAAAHEMARDEGTLFSTSARRVVGVNPDELGSPWRAAVSSFCLFGLGSLAPLLPWFFIGGRTAVVLSIAATGAAGLAVGGVVAYSSGRSVLYGAVRQLLIILLAAVVTYYIGALFDATWHAGTGT</sequence>
<dbReference type="GO" id="GO:0005384">
    <property type="term" value="F:manganese ion transmembrane transporter activity"/>
    <property type="evidence" value="ECO:0007669"/>
    <property type="project" value="InterPro"/>
</dbReference>
<organism evidence="6 7">
    <name type="scientific">Actinomadura syzygii</name>
    <dbReference type="NCBI Taxonomy" id="1427538"/>
    <lineage>
        <taxon>Bacteria</taxon>
        <taxon>Bacillati</taxon>
        <taxon>Actinomycetota</taxon>
        <taxon>Actinomycetes</taxon>
        <taxon>Streptosporangiales</taxon>
        <taxon>Thermomonosporaceae</taxon>
        <taxon>Actinomadura</taxon>
    </lineage>
</organism>
<feature type="transmembrane region" description="Helical" evidence="5">
    <location>
        <begin position="193"/>
        <end position="215"/>
    </location>
</feature>
<dbReference type="EMBL" id="VSFF01000013">
    <property type="protein sequence ID" value="TYC09773.1"/>
    <property type="molecule type" value="Genomic_DNA"/>
</dbReference>
<dbReference type="Proteomes" id="UP000322634">
    <property type="component" value="Unassembled WGS sequence"/>
</dbReference>
<evidence type="ECO:0000256" key="3">
    <source>
        <dbReference type="ARBA" id="ARBA00022989"/>
    </source>
</evidence>
<evidence type="ECO:0000256" key="5">
    <source>
        <dbReference type="SAM" id="Phobius"/>
    </source>
</evidence>
<feature type="transmembrane region" description="Helical" evidence="5">
    <location>
        <begin position="165"/>
        <end position="187"/>
    </location>
</feature>